<dbReference type="Proteomes" id="UP000738349">
    <property type="component" value="Unassembled WGS sequence"/>
</dbReference>
<name>A0A9P9JGR5_9HYPO</name>
<evidence type="ECO:0000256" key="1">
    <source>
        <dbReference type="SAM" id="MobiDB-lite"/>
    </source>
</evidence>
<comment type="caution">
    <text evidence="2">The sequence shown here is derived from an EMBL/GenBank/DDBJ whole genome shotgun (WGS) entry which is preliminary data.</text>
</comment>
<gene>
    <name evidence="2" type="ORF">EDB81DRAFT_168545</name>
</gene>
<organism evidence="2 3">
    <name type="scientific">Dactylonectria macrodidyma</name>
    <dbReference type="NCBI Taxonomy" id="307937"/>
    <lineage>
        <taxon>Eukaryota</taxon>
        <taxon>Fungi</taxon>
        <taxon>Dikarya</taxon>
        <taxon>Ascomycota</taxon>
        <taxon>Pezizomycotina</taxon>
        <taxon>Sordariomycetes</taxon>
        <taxon>Hypocreomycetidae</taxon>
        <taxon>Hypocreales</taxon>
        <taxon>Nectriaceae</taxon>
        <taxon>Dactylonectria</taxon>
    </lineage>
</organism>
<reference evidence="2" key="1">
    <citation type="journal article" date="2021" name="Nat. Commun.">
        <title>Genetic determinants of endophytism in the Arabidopsis root mycobiome.</title>
        <authorList>
            <person name="Mesny F."/>
            <person name="Miyauchi S."/>
            <person name="Thiergart T."/>
            <person name="Pickel B."/>
            <person name="Atanasova L."/>
            <person name="Karlsson M."/>
            <person name="Huettel B."/>
            <person name="Barry K.W."/>
            <person name="Haridas S."/>
            <person name="Chen C."/>
            <person name="Bauer D."/>
            <person name="Andreopoulos W."/>
            <person name="Pangilinan J."/>
            <person name="LaButti K."/>
            <person name="Riley R."/>
            <person name="Lipzen A."/>
            <person name="Clum A."/>
            <person name="Drula E."/>
            <person name="Henrissat B."/>
            <person name="Kohler A."/>
            <person name="Grigoriev I.V."/>
            <person name="Martin F.M."/>
            <person name="Hacquard S."/>
        </authorList>
    </citation>
    <scope>NUCLEOTIDE SEQUENCE</scope>
    <source>
        <strain evidence="2">MPI-CAGE-AT-0147</strain>
    </source>
</reference>
<dbReference type="EMBL" id="JAGMUV010000002">
    <property type="protein sequence ID" value="KAH7170524.1"/>
    <property type="molecule type" value="Genomic_DNA"/>
</dbReference>
<evidence type="ECO:0000313" key="2">
    <source>
        <dbReference type="EMBL" id="KAH7170524.1"/>
    </source>
</evidence>
<evidence type="ECO:0000313" key="3">
    <source>
        <dbReference type="Proteomes" id="UP000738349"/>
    </source>
</evidence>
<proteinExistence type="predicted"/>
<keyword evidence="3" id="KW-1185">Reference proteome</keyword>
<protein>
    <submittedName>
        <fullName evidence="2">Uncharacterized protein</fullName>
    </submittedName>
</protein>
<feature type="region of interest" description="Disordered" evidence="1">
    <location>
        <begin position="36"/>
        <end position="58"/>
    </location>
</feature>
<dbReference type="AlphaFoldDB" id="A0A9P9JGR5"/>
<sequence length="177" mass="19466">MAMAPKEFHPIVASVLVAISLTPSWVPSVPTPSGRLHVNPDASLPRPSQFPAPNTRAEPKGLAWKVGRNPLWSGDGEPKPQLRPPLLGGGRRMVVMDAVEGNMLLPRGLWRGESIQAWTARGKERDRLAHLADKVSLSHPLIASNLYLSGARPFAYSIHAQIRQSHHIQGRWLQHTS</sequence>
<accession>A0A9P9JGR5</accession>